<organism evidence="4">
    <name type="scientific">Nicotiana tabacum</name>
    <name type="common">Common tobacco</name>
    <dbReference type="NCBI Taxonomy" id="4097"/>
    <lineage>
        <taxon>Eukaryota</taxon>
        <taxon>Viridiplantae</taxon>
        <taxon>Streptophyta</taxon>
        <taxon>Embryophyta</taxon>
        <taxon>Tracheophyta</taxon>
        <taxon>Spermatophyta</taxon>
        <taxon>Magnoliopsida</taxon>
        <taxon>eudicotyledons</taxon>
        <taxon>Gunneridae</taxon>
        <taxon>Pentapetalae</taxon>
        <taxon>asterids</taxon>
        <taxon>lamiids</taxon>
        <taxon>Solanales</taxon>
        <taxon>Solanaceae</taxon>
        <taxon>Nicotianoideae</taxon>
        <taxon>Nicotianeae</taxon>
        <taxon>Nicotiana</taxon>
    </lineage>
</organism>
<reference evidence="4" key="1">
    <citation type="submission" date="2025-08" db="UniProtKB">
        <authorList>
            <consortium name="RefSeq"/>
        </authorList>
    </citation>
    <scope>IDENTIFICATION</scope>
</reference>
<dbReference type="PROSITE" id="PS50158">
    <property type="entry name" value="ZF_CCHC"/>
    <property type="match status" value="1"/>
</dbReference>
<dbReference type="InterPro" id="IPR001878">
    <property type="entry name" value="Znf_CCHC"/>
</dbReference>
<dbReference type="SMART" id="SM00343">
    <property type="entry name" value="ZnF_C2HC"/>
    <property type="match status" value="1"/>
</dbReference>
<evidence type="ECO:0000256" key="2">
    <source>
        <dbReference type="SAM" id="MobiDB-lite"/>
    </source>
</evidence>
<dbReference type="Pfam" id="PF00098">
    <property type="entry name" value="zf-CCHC"/>
    <property type="match status" value="1"/>
</dbReference>
<feature type="domain" description="CCHC-type" evidence="3">
    <location>
        <begin position="104"/>
        <end position="119"/>
    </location>
</feature>
<name>A0A1S4AV57_TOBAC</name>
<feature type="compositionally biased region" description="Low complexity" evidence="2">
    <location>
        <begin position="50"/>
        <end position="72"/>
    </location>
</feature>
<dbReference type="OrthoDB" id="1978497at2759"/>
<dbReference type="PaxDb" id="4097-A0A1S4AV57"/>
<keyword evidence="1" id="KW-0863">Zinc-finger</keyword>
<dbReference type="SUPFAM" id="SSF57756">
    <property type="entry name" value="Retrovirus zinc finger-like domains"/>
    <property type="match status" value="1"/>
</dbReference>
<evidence type="ECO:0000259" key="3">
    <source>
        <dbReference type="PROSITE" id="PS50158"/>
    </source>
</evidence>
<proteinExistence type="predicted"/>
<sequence length="122" mass="13135">MRTSYQLVVEITLRIEGYRLRGREQMQQDKRSRFSGEFKGAPARDRAIQGSSSGHSGPQGSSGSYSSAMPESSYHPLAIPSCSGGYSGHQGQASGHQAIVPRGCYECGDPGHMKRTCPSLRG</sequence>
<dbReference type="Gene3D" id="4.10.60.10">
    <property type="entry name" value="Zinc finger, CCHC-type"/>
    <property type="match status" value="1"/>
</dbReference>
<dbReference type="KEGG" id="nta:107801640"/>
<dbReference type="GO" id="GO:0003676">
    <property type="term" value="F:nucleic acid binding"/>
    <property type="evidence" value="ECO:0007669"/>
    <property type="project" value="InterPro"/>
</dbReference>
<feature type="compositionally biased region" description="Basic and acidic residues" evidence="2">
    <location>
        <begin position="18"/>
        <end position="47"/>
    </location>
</feature>
<protein>
    <submittedName>
        <fullName evidence="4">Cold shock domain-containing protein 4-like</fullName>
    </submittedName>
</protein>
<feature type="region of interest" description="Disordered" evidence="2">
    <location>
        <begin position="18"/>
        <end position="72"/>
    </location>
</feature>
<evidence type="ECO:0000313" key="4">
    <source>
        <dbReference type="RefSeq" id="XP_016480481.1"/>
    </source>
</evidence>
<keyword evidence="1" id="KW-0479">Metal-binding</keyword>
<dbReference type="RefSeq" id="XP_016480481.1">
    <property type="nucleotide sequence ID" value="XM_016624995.1"/>
</dbReference>
<dbReference type="GO" id="GO:0008270">
    <property type="term" value="F:zinc ion binding"/>
    <property type="evidence" value="ECO:0007669"/>
    <property type="project" value="UniProtKB-KW"/>
</dbReference>
<keyword evidence="1" id="KW-0862">Zinc</keyword>
<accession>A0A1S4AV57</accession>
<gene>
    <name evidence="4" type="primary">LOC107801640</name>
</gene>
<dbReference type="InterPro" id="IPR036875">
    <property type="entry name" value="Znf_CCHC_sf"/>
</dbReference>
<dbReference type="AlphaFoldDB" id="A0A1S4AV57"/>
<evidence type="ECO:0000256" key="1">
    <source>
        <dbReference type="PROSITE-ProRule" id="PRU00047"/>
    </source>
</evidence>